<accession>A0ABQ9VIG5</accession>
<organism evidence="2 3">
    <name type="scientific">Saguinus oedipus</name>
    <name type="common">Cotton-top tamarin</name>
    <name type="synonym">Oedipomidas oedipus</name>
    <dbReference type="NCBI Taxonomy" id="9490"/>
    <lineage>
        <taxon>Eukaryota</taxon>
        <taxon>Metazoa</taxon>
        <taxon>Chordata</taxon>
        <taxon>Craniata</taxon>
        <taxon>Vertebrata</taxon>
        <taxon>Euteleostomi</taxon>
        <taxon>Mammalia</taxon>
        <taxon>Eutheria</taxon>
        <taxon>Euarchontoglires</taxon>
        <taxon>Primates</taxon>
        <taxon>Haplorrhini</taxon>
        <taxon>Platyrrhini</taxon>
        <taxon>Cebidae</taxon>
        <taxon>Callitrichinae</taxon>
        <taxon>Saguinus</taxon>
    </lineage>
</organism>
<sequence length="65" mass="7200">METFSGPAAPLLSLNPQEDVEFQKEVAQVRKHITQFPARPHLPSRTPSLPPGSPNWIRLNQGPTS</sequence>
<dbReference type="EMBL" id="JASSZA010000006">
    <property type="protein sequence ID" value="KAK2109169.1"/>
    <property type="molecule type" value="Genomic_DNA"/>
</dbReference>
<evidence type="ECO:0000313" key="3">
    <source>
        <dbReference type="Proteomes" id="UP001266305"/>
    </source>
</evidence>
<keyword evidence="3" id="KW-1185">Reference proteome</keyword>
<evidence type="ECO:0000256" key="1">
    <source>
        <dbReference type="SAM" id="MobiDB-lite"/>
    </source>
</evidence>
<protein>
    <submittedName>
        <fullName evidence="2">Uncharacterized protein</fullName>
    </submittedName>
</protein>
<name>A0ABQ9VIG5_SAGOE</name>
<comment type="caution">
    <text evidence="2">The sequence shown here is derived from an EMBL/GenBank/DDBJ whole genome shotgun (WGS) entry which is preliminary data.</text>
</comment>
<evidence type="ECO:0000313" key="2">
    <source>
        <dbReference type="EMBL" id="KAK2109169.1"/>
    </source>
</evidence>
<reference evidence="2 3" key="1">
    <citation type="submission" date="2023-05" db="EMBL/GenBank/DDBJ databases">
        <title>B98-5 Cell Line De Novo Hybrid Assembly: An Optical Mapping Approach.</title>
        <authorList>
            <person name="Kananen K."/>
            <person name="Auerbach J.A."/>
            <person name="Kautto E."/>
            <person name="Blachly J.S."/>
        </authorList>
    </citation>
    <scope>NUCLEOTIDE SEQUENCE [LARGE SCALE GENOMIC DNA]</scope>
    <source>
        <strain evidence="2">B95-8</strain>
        <tissue evidence="2">Cell line</tissue>
    </source>
</reference>
<feature type="region of interest" description="Disordered" evidence="1">
    <location>
        <begin position="38"/>
        <end position="65"/>
    </location>
</feature>
<dbReference type="Proteomes" id="UP001266305">
    <property type="component" value="Unassembled WGS sequence"/>
</dbReference>
<proteinExistence type="predicted"/>
<gene>
    <name evidence="2" type="ORF">P7K49_014334</name>
</gene>